<dbReference type="Gene3D" id="3.30.505.10">
    <property type="entry name" value="SH2 domain"/>
    <property type="match status" value="1"/>
</dbReference>
<dbReference type="InterPro" id="IPR001496">
    <property type="entry name" value="SOCS_box"/>
</dbReference>
<keyword evidence="10" id="KW-1185">Reference proteome</keyword>
<sequence>MGQKLSELRGLLVAMDGEEEIETKETSNEETRPDDVGKNEKLRQISAGDESSVGSGNDGGNVKEHFENIYSNSSDSSLRMDEASGNLVPSPATSATASGNASHCEGSYQTCACIVKSKNKLGKTRKSVDDHQHNGNLKRNGLRTMSFVTKRRGRGKTIRTKEGYGDSVKKRSTWVLKFNCAKLKTGFHGSSSSFVESDIPQPNIVCDSCVCTGYRRTEEHHLGAGVVFEANAPTEDIGSSAPRRKSCPAIAGTKTEEPPPRSNPIIDLSRFNPEDFPIEDCDERARLERAREIAEGVEPPPGFQPGKHIQLLCPPEFTLDNLTMLFQTHLGLHTAAALSALSQIDVNLPPAVQRIVHTQVDYIHCLVPDLLQITLSSFYWEGCVGCSFLVNEVLIDVLLKGTMGQALSVGNFWPTRKMDRFEAERLLEGRPEGTFLLRDSSQEEYIFSVSFRRYGRSLHARIEQWNHRFSFDSHDPGVFSSPTVCGLLEHYKDPTCCMFFEPMLAIPLHRNFPFPLQHLCRATVCSRTKYDAINQLHLPKALKSYLKEYHYKQRVRVRRFDSEL</sequence>
<proteinExistence type="predicted"/>
<feature type="compositionally biased region" description="Polar residues" evidence="6">
    <location>
        <begin position="91"/>
        <end position="101"/>
    </location>
</feature>
<dbReference type="PANTHER" id="PTHR10155:SF0">
    <property type="entry name" value="SUPPRESSOR OF CYTOKINE SIGNALING AT 36E, ISOFORM D"/>
    <property type="match status" value="1"/>
</dbReference>
<keyword evidence="1" id="KW-0341">Growth regulation</keyword>
<gene>
    <name evidence="9" type="ORF">RUM44_003453</name>
</gene>
<dbReference type="PROSITE" id="PS50001">
    <property type="entry name" value="SH2"/>
    <property type="match status" value="1"/>
</dbReference>
<dbReference type="InterPro" id="IPR036860">
    <property type="entry name" value="SH2_dom_sf"/>
</dbReference>
<evidence type="ECO:0000256" key="6">
    <source>
        <dbReference type="SAM" id="MobiDB-lite"/>
    </source>
</evidence>
<evidence type="ECO:0000259" key="7">
    <source>
        <dbReference type="PROSITE" id="PS50001"/>
    </source>
</evidence>
<comment type="caution">
    <text evidence="9">The sequence shown here is derived from an EMBL/GenBank/DDBJ whole genome shotgun (WGS) entry which is preliminary data.</text>
</comment>
<feature type="region of interest" description="Disordered" evidence="6">
    <location>
        <begin position="1"/>
        <end position="101"/>
    </location>
</feature>
<evidence type="ECO:0000256" key="5">
    <source>
        <dbReference type="PROSITE-ProRule" id="PRU00191"/>
    </source>
</evidence>
<feature type="domain" description="SH2" evidence="7">
    <location>
        <begin position="413"/>
        <end position="508"/>
    </location>
</feature>
<keyword evidence="3" id="KW-0833">Ubl conjugation pathway</keyword>
<dbReference type="SMART" id="SM00969">
    <property type="entry name" value="SOCS_box"/>
    <property type="match status" value="1"/>
</dbReference>
<evidence type="ECO:0000256" key="3">
    <source>
        <dbReference type="ARBA" id="ARBA00022786"/>
    </source>
</evidence>
<evidence type="ECO:0008006" key="11">
    <source>
        <dbReference type="Google" id="ProtNLM"/>
    </source>
</evidence>
<accession>A0ABR1AGI3</accession>
<keyword evidence="2" id="KW-0734">Signal transduction inhibitor</keyword>
<dbReference type="Pfam" id="PF07525">
    <property type="entry name" value="SOCS_box"/>
    <property type="match status" value="1"/>
</dbReference>
<evidence type="ECO:0000256" key="4">
    <source>
        <dbReference type="ARBA" id="ARBA00022999"/>
    </source>
</evidence>
<reference evidence="9 10" key="1">
    <citation type="submission" date="2023-09" db="EMBL/GenBank/DDBJ databases">
        <title>Genomes of two closely related lineages of the louse Polyplax serrata with different host specificities.</title>
        <authorList>
            <person name="Martinu J."/>
            <person name="Tarabai H."/>
            <person name="Stefka J."/>
            <person name="Hypsa V."/>
        </authorList>
    </citation>
    <scope>NUCLEOTIDE SEQUENCE [LARGE SCALE GENOMIC DNA]</scope>
    <source>
        <strain evidence="9">98ZLc_SE</strain>
    </source>
</reference>
<evidence type="ECO:0000256" key="1">
    <source>
        <dbReference type="ARBA" id="ARBA00022604"/>
    </source>
</evidence>
<dbReference type="PROSITE" id="PS50225">
    <property type="entry name" value="SOCS"/>
    <property type="match status" value="1"/>
</dbReference>
<dbReference type="SMART" id="SM00252">
    <property type="entry name" value="SH2"/>
    <property type="match status" value="1"/>
</dbReference>
<dbReference type="SUPFAM" id="SSF55550">
    <property type="entry name" value="SH2 domain"/>
    <property type="match status" value="1"/>
</dbReference>
<feature type="domain" description="SOCS box" evidence="8">
    <location>
        <begin position="503"/>
        <end position="552"/>
    </location>
</feature>
<dbReference type="SMART" id="SM00253">
    <property type="entry name" value="SOCS"/>
    <property type="match status" value="1"/>
</dbReference>
<dbReference type="Pfam" id="PF00017">
    <property type="entry name" value="SH2"/>
    <property type="match status" value="1"/>
</dbReference>
<organism evidence="9 10">
    <name type="scientific">Polyplax serrata</name>
    <name type="common">Common mouse louse</name>
    <dbReference type="NCBI Taxonomy" id="468196"/>
    <lineage>
        <taxon>Eukaryota</taxon>
        <taxon>Metazoa</taxon>
        <taxon>Ecdysozoa</taxon>
        <taxon>Arthropoda</taxon>
        <taxon>Hexapoda</taxon>
        <taxon>Insecta</taxon>
        <taxon>Pterygota</taxon>
        <taxon>Neoptera</taxon>
        <taxon>Paraneoptera</taxon>
        <taxon>Psocodea</taxon>
        <taxon>Troctomorpha</taxon>
        <taxon>Phthiraptera</taxon>
        <taxon>Anoplura</taxon>
        <taxon>Polyplacidae</taxon>
        <taxon>Polyplax</taxon>
    </lineage>
</organism>
<dbReference type="PANTHER" id="PTHR10155">
    <property type="entry name" value="PHOSPHATIDYLINOSITOL 3-KINASE REGULATORY SUBUNIT"/>
    <property type="match status" value="1"/>
</dbReference>
<feature type="region of interest" description="Disordered" evidence="6">
    <location>
        <begin position="235"/>
        <end position="267"/>
    </location>
</feature>
<name>A0ABR1AGI3_POLSC</name>
<dbReference type="InterPro" id="IPR036036">
    <property type="entry name" value="SOCS_box-like_dom_sf"/>
</dbReference>
<keyword evidence="4 5" id="KW-0727">SH2 domain</keyword>
<dbReference type="EMBL" id="JAWJWF010000049">
    <property type="protein sequence ID" value="KAK6619071.1"/>
    <property type="molecule type" value="Genomic_DNA"/>
</dbReference>
<dbReference type="SUPFAM" id="SSF158235">
    <property type="entry name" value="SOCS box-like"/>
    <property type="match status" value="1"/>
</dbReference>
<evidence type="ECO:0000256" key="2">
    <source>
        <dbReference type="ARBA" id="ARBA00022700"/>
    </source>
</evidence>
<feature type="compositionally biased region" description="Basic and acidic residues" evidence="6">
    <location>
        <begin position="23"/>
        <end position="43"/>
    </location>
</feature>
<dbReference type="InterPro" id="IPR000980">
    <property type="entry name" value="SH2"/>
</dbReference>
<protein>
    <recommendedName>
        <fullName evidence="11">Suppressor of cytokine signaling 5</fullName>
    </recommendedName>
</protein>
<dbReference type="Proteomes" id="UP001359485">
    <property type="component" value="Unassembled WGS sequence"/>
</dbReference>
<evidence type="ECO:0000259" key="8">
    <source>
        <dbReference type="PROSITE" id="PS50225"/>
    </source>
</evidence>
<evidence type="ECO:0000313" key="9">
    <source>
        <dbReference type="EMBL" id="KAK6619071.1"/>
    </source>
</evidence>
<evidence type="ECO:0000313" key="10">
    <source>
        <dbReference type="Proteomes" id="UP001359485"/>
    </source>
</evidence>